<dbReference type="PANTHER" id="PTHR45913:SF22">
    <property type="entry name" value="SCAN BOX DOMAIN-CONTAINING PROTEIN"/>
    <property type="match status" value="1"/>
</dbReference>
<dbReference type="EMBL" id="JWZT01000590">
    <property type="protein sequence ID" value="KII73947.1"/>
    <property type="molecule type" value="Genomic_DNA"/>
</dbReference>
<accession>A0A0C2NIT6</accession>
<dbReference type="OrthoDB" id="10060419at2759"/>
<dbReference type="Proteomes" id="UP000031668">
    <property type="component" value="Unassembled WGS sequence"/>
</dbReference>
<dbReference type="InterPro" id="IPR012337">
    <property type="entry name" value="RNaseH-like_sf"/>
</dbReference>
<reference evidence="1 2" key="1">
    <citation type="journal article" date="2014" name="Genome Biol. Evol.">
        <title>The genome of the myxosporean Thelohanellus kitauei shows adaptations to nutrient acquisition within its fish host.</title>
        <authorList>
            <person name="Yang Y."/>
            <person name="Xiong J."/>
            <person name="Zhou Z."/>
            <person name="Huo F."/>
            <person name="Miao W."/>
            <person name="Ran C."/>
            <person name="Liu Y."/>
            <person name="Zhang J."/>
            <person name="Feng J."/>
            <person name="Wang M."/>
            <person name="Wang M."/>
            <person name="Wang L."/>
            <person name="Yao B."/>
        </authorList>
    </citation>
    <scope>NUCLEOTIDE SEQUENCE [LARGE SCALE GENOMIC DNA]</scope>
    <source>
        <strain evidence="1">Wuqing</strain>
    </source>
</reference>
<evidence type="ECO:0000313" key="2">
    <source>
        <dbReference type="Proteomes" id="UP000031668"/>
    </source>
</evidence>
<name>A0A0C2NIT6_THEKT</name>
<gene>
    <name evidence="1" type="ORF">RF11_08270</name>
</gene>
<evidence type="ECO:0008006" key="3">
    <source>
        <dbReference type="Google" id="ProtNLM"/>
    </source>
</evidence>
<dbReference type="SUPFAM" id="SSF53098">
    <property type="entry name" value="Ribonuclease H-like"/>
    <property type="match status" value="1"/>
</dbReference>
<comment type="caution">
    <text evidence="1">The sequence shown here is derived from an EMBL/GenBank/DDBJ whole genome shotgun (WGS) entry which is preliminary data.</text>
</comment>
<keyword evidence="2" id="KW-1185">Reference proteome</keyword>
<organism evidence="1 2">
    <name type="scientific">Thelohanellus kitauei</name>
    <name type="common">Myxosporean</name>
    <dbReference type="NCBI Taxonomy" id="669202"/>
    <lineage>
        <taxon>Eukaryota</taxon>
        <taxon>Metazoa</taxon>
        <taxon>Cnidaria</taxon>
        <taxon>Myxozoa</taxon>
        <taxon>Myxosporea</taxon>
        <taxon>Bivalvulida</taxon>
        <taxon>Platysporina</taxon>
        <taxon>Myxobolidae</taxon>
        <taxon>Thelohanellus</taxon>
    </lineage>
</organism>
<evidence type="ECO:0000313" key="1">
    <source>
        <dbReference type="EMBL" id="KII73947.1"/>
    </source>
</evidence>
<dbReference type="PANTHER" id="PTHR45913">
    <property type="entry name" value="EPM2A-INTERACTING PROTEIN 1"/>
    <property type="match status" value="1"/>
</dbReference>
<dbReference type="AlphaFoldDB" id="A0A0C2NIT6"/>
<sequence>MYISIDTVHRRIADISTDILDQMIQKIKSSTLPILSIQLDESTDVENRSHLFVYSRYIYDSVFKTSLSSVYFVKRLPRHVIYIRNLSSFQEIHKIFLENICVVCTDNAASMLGCQPGFQSFVQSILENHRISLYDYSTNIINENTAT</sequence>
<protein>
    <recommendedName>
        <fullName evidence="3">DUF4371 domain-containing protein</fullName>
    </recommendedName>
</protein>
<proteinExistence type="predicted"/>